<gene>
    <name evidence="2" type="ORF">BISU_0901</name>
</gene>
<dbReference type="AlphaFoldDB" id="A0A087E5C4"/>
<sequence length="545" mass="61042">MAVTLSTVFHHFGRNLSVASLFGLSEATLSKSINAVNFTNLINPSPFIANKTLILTTGHLLERNLNRYTALSYLRNLTVRDVPAVIIGPEEINFSKKADMSFLEKCRRLAEFLSQSEVSVGTRIPIFVSQDISFIEMTKYIDSLIVQDTNQQINRIAAAKQVLSKTAFESNSASPVFSKLESQLHTWVLCFDSQGMLLSHSESFEHQYGQHYGIVQKQVRKLLYGNRKSACKIEKAAFYAHLESFGQSGDLSGVLVHGRTNEDSQYARQLIAHVLFLMDSFFQGMSKLHLEVEHLNSTLLTMLFAGVDVGKVREIGPIFDSMPHEPFLLIALCEQPNSATSGSTMDRYRIRKRAALATHGAAMFLAEFNGSTILLLENGDYPFEQVFEQSVYAGISRPALYTNIKQAYDEATQALQEAITAEHRRIVQFMPLRTFSDVSELMIRSYRDHHTEVSPLTPLFEYDSRNGTQLALTLQCWLNAGCSWDKTGRALDVHRHTAQIRVERAASILGVDINDARTRVALWVGLESEGKKLPDVADDEAPHAL</sequence>
<comment type="caution">
    <text evidence="2">The sequence shown here is derived from an EMBL/GenBank/DDBJ whole genome shotgun (WGS) entry which is preliminary data.</text>
</comment>
<evidence type="ECO:0000259" key="1">
    <source>
        <dbReference type="Pfam" id="PF13556"/>
    </source>
</evidence>
<dbReference type="STRING" id="77635.BISU_0901"/>
<proteinExistence type="predicted"/>
<dbReference type="InterPro" id="IPR042070">
    <property type="entry name" value="PucR_C-HTH_sf"/>
</dbReference>
<organism evidence="2 3">
    <name type="scientific">Bifidobacterium subtile</name>
    <dbReference type="NCBI Taxonomy" id="77635"/>
    <lineage>
        <taxon>Bacteria</taxon>
        <taxon>Bacillati</taxon>
        <taxon>Actinomycetota</taxon>
        <taxon>Actinomycetes</taxon>
        <taxon>Bifidobacteriales</taxon>
        <taxon>Bifidobacteriaceae</taxon>
        <taxon>Bifidobacterium</taxon>
    </lineage>
</organism>
<dbReference type="OrthoDB" id="2973014at2"/>
<reference evidence="2 3" key="1">
    <citation type="submission" date="2014-03" db="EMBL/GenBank/DDBJ databases">
        <title>Genomics of Bifidobacteria.</title>
        <authorList>
            <person name="Ventura M."/>
            <person name="Milani C."/>
            <person name="Lugli G.A."/>
        </authorList>
    </citation>
    <scope>NUCLEOTIDE SEQUENCE [LARGE SCALE GENOMIC DNA]</scope>
    <source>
        <strain evidence="2 3">LMG 11597</strain>
    </source>
</reference>
<evidence type="ECO:0000313" key="3">
    <source>
        <dbReference type="Proteomes" id="UP000029055"/>
    </source>
</evidence>
<dbReference type="Gene3D" id="1.10.10.2840">
    <property type="entry name" value="PucR C-terminal helix-turn-helix domain"/>
    <property type="match status" value="1"/>
</dbReference>
<dbReference type="InterPro" id="IPR025736">
    <property type="entry name" value="PucR_C-HTH_dom"/>
</dbReference>
<keyword evidence="3" id="KW-1185">Reference proteome</keyword>
<evidence type="ECO:0000313" key="2">
    <source>
        <dbReference type="EMBL" id="KFJ02975.1"/>
    </source>
</evidence>
<accession>A0A087E5C4</accession>
<dbReference type="eggNOG" id="COG2508">
    <property type="taxonomic scope" value="Bacteria"/>
</dbReference>
<dbReference type="RefSeq" id="WP_024462945.1">
    <property type="nucleotide sequence ID" value="NZ_CP062939.1"/>
</dbReference>
<dbReference type="Proteomes" id="UP000029055">
    <property type="component" value="Unassembled WGS sequence"/>
</dbReference>
<name>A0A087E5C4_9BIFI</name>
<dbReference type="PANTHER" id="PTHR33744">
    <property type="entry name" value="CARBOHYDRATE DIACID REGULATOR"/>
    <property type="match status" value="1"/>
</dbReference>
<feature type="domain" description="PucR C-terminal helix-turn-helix" evidence="1">
    <location>
        <begin position="471"/>
        <end position="527"/>
    </location>
</feature>
<protein>
    <submittedName>
        <fullName evidence="2">Regulatory protein</fullName>
    </submittedName>
</protein>
<dbReference type="InterPro" id="IPR051448">
    <property type="entry name" value="CdaR-like_regulators"/>
</dbReference>
<dbReference type="EMBL" id="JGZR01000007">
    <property type="protein sequence ID" value="KFJ02975.1"/>
    <property type="molecule type" value="Genomic_DNA"/>
</dbReference>
<dbReference type="Pfam" id="PF13556">
    <property type="entry name" value="HTH_30"/>
    <property type="match status" value="1"/>
</dbReference>
<dbReference type="PANTHER" id="PTHR33744:SF1">
    <property type="entry name" value="DNA-BINDING TRANSCRIPTIONAL ACTIVATOR ADER"/>
    <property type="match status" value="1"/>
</dbReference>